<comment type="caution">
    <text evidence="11">The sequence shown here is derived from an EMBL/GenBank/DDBJ whole genome shotgun (WGS) entry which is preliminary data.</text>
</comment>
<dbReference type="Proteomes" id="UP001180020">
    <property type="component" value="Unassembled WGS sequence"/>
</dbReference>
<evidence type="ECO:0000256" key="3">
    <source>
        <dbReference type="ARBA" id="ARBA00022602"/>
    </source>
</evidence>
<dbReference type="EMBL" id="JAUJYO010000001">
    <property type="protein sequence ID" value="KAK1325702.1"/>
    <property type="molecule type" value="Genomic_DNA"/>
</dbReference>
<comment type="cofactor">
    <cofactor evidence="1">
        <name>Zn(2+)</name>
        <dbReference type="ChEBI" id="CHEBI:29105"/>
    </cofactor>
</comment>
<evidence type="ECO:0000256" key="9">
    <source>
        <dbReference type="ARBA" id="ARBA00032766"/>
    </source>
</evidence>
<dbReference type="AlphaFoldDB" id="A0AAV9FM22"/>
<dbReference type="PANTHER" id="PTHR11774">
    <property type="entry name" value="GERANYLGERANYL TRANSFERASE TYPE BETA SUBUNIT"/>
    <property type="match status" value="1"/>
</dbReference>
<accession>A0AAV9FM22</accession>
<keyword evidence="6" id="KW-0677">Repeat</keyword>
<evidence type="ECO:0000256" key="8">
    <source>
        <dbReference type="ARBA" id="ARBA00030816"/>
    </source>
</evidence>
<protein>
    <recommendedName>
        <fullName evidence="8">Geranylgeranyl transferase type II subunit beta</fullName>
    </recommendedName>
    <alternativeName>
        <fullName evidence="9">Type II protein geranyl-geranyltransferase subunit beta</fullName>
    </alternativeName>
</protein>
<organism evidence="11 12">
    <name type="scientific">Acorus calamus</name>
    <name type="common">Sweet flag</name>
    <dbReference type="NCBI Taxonomy" id="4465"/>
    <lineage>
        <taxon>Eukaryota</taxon>
        <taxon>Viridiplantae</taxon>
        <taxon>Streptophyta</taxon>
        <taxon>Embryophyta</taxon>
        <taxon>Tracheophyta</taxon>
        <taxon>Spermatophyta</taxon>
        <taxon>Magnoliopsida</taxon>
        <taxon>Liliopsida</taxon>
        <taxon>Acoraceae</taxon>
        <taxon>Acorus</taxon>
    </lineage>
</organism>
<evidence type="ECO:0000313" key="11">
    <source>
        <dbReference type="EMBL" id="KAK1325702.1"/>
    </source>
</evidence>
<evidence type="ECO:0000256" key="2">
    <source>
        <dbReference type="ARBA" id="ARBA00010497"/>
    </source>
</evidence>
<keyword evidence="3" id="KW-0637">Prenyltransferase</keyword>
<evidence type="ECO:0000256" key="5">
    <source>
        <dbReference type="ARBA" id="ARBA00022723"/>
    </source>
</evidence>
<dbReference type="PANTHER" id="PTHR11774:SF11">
    <property type="entry name" value="GERANYLGERANYL TRANSFERASE TYPE-2 SUBUNIT BETA"/>
    <property type="match status" value="1"/>
</dbReference>
<dbReference type="GO" id="GO:0046872">
    <property type="term" value="F:metal ion binding"/>
    <property type="evidence" value="ECO:0007669"/>
    <property type="project" value="UniProtKB-KW"/>
</dbReference>
<keyword evidence="5" id="KW-0479">Metal-binding</keyword>
<proteinExistence type="inferred from homology"/>
<dbReference type="InterPro" id="IPR001330">
    <property type="entry name" value="Prenyltrans"/>
</dbReference>
<dbReference type="GO" id="GO:0004663">
    <property type="term" value="F:Rab geranylgeranyltransferase activity"/>
    <property type="evidence" value="ECO:0007669"/>
    <property type="project" value="TreeGrafter"/>
</dbReference>
<sequence length="93" mass="10318">MDHLKLNGAYWGLTTLYLLGRLDSIDQDATIDWVLQCQHESGGFAGNVEHDPHILYTLSAMQILALFDRMDVLDVDKLCNCIPLLGGLGSNSR</sequence>
<evidence type="ECO:0000259" key="10">
    <source>
        <dbReference type="Pfam" id="PF00432"/>
    </source>
</evidence>
<dbReference type="Pfam" id="PF00432">
    <property type="entry name" value="Prenyltrans"/>
    <property type="match status" value="1"/>
</dbReference>
<reference evidence="11" key="1">
    <citation type="journal article" date="2023" name="Nat. Commun.">
        <title>Diploid and tetraploid genomes of Acorus and the evolution of monocots.</title>
        <authorList>
            <person name="Ma L."/>
            <person name="Liu K.W."/>
            <person name="Li Z."/>
            <person name="Hsiao Y.Y."/>
            <person name="Qi Y."/>
            <person name="Fu T."/>
            <person name="Tang G.D."/>
            <person name="Zhang D."/>
            <person name="Sun W.H."/>
            <person name="Liu D.K."/>
            <person name="Li Y."/>
            <person name="Chen G.Z."/>
            <person name="Liu X.D."/>
            <person name="Liao X.Y."/>
            <person name="Jiang Y.T."/>
            <person name="Yu X."/>
            <person name="Hao Y."/>
            <person name="Huang J."/>
            <person name="Zhao X.W."/>
            <person name="Ke S."/>
            <person name="Chen Y.Y."/>
            <person name="Wu W.L."/>
            <person name="Hsu J.L."/>
            <person name="Lin Y.F."/>
            <person name="Huang M.D."/>
            <person name="Li C.Y."/>
            <person name="Huang L."/>
            <person name="Wang Z.W."/>
            <person name="Zhao X."/>
            <person name="Zhong W.Y."/>
            <person name="Peng D.H."/>
            <person name="Ahmad S."/>
            <person name="Lan S."/>
            <person name="Zhang J.S."/>
            <person name="Tsai W.C."/>
            <person name="Van de Peer Y."/>
            <person name="Liu Z.J."/>
        </authorList>
    </citation>
    <scope>NUCLEOTIDE SEQUENCE</scope>
    <source>
        <strain evidence="11">CP</strain>
    </source>
</reference>
<evidence type="ECO:0000256" key="4">
    <source>
        <dbReference type="ARBA" id="ARBA00022679"/>
    </source>
</evidence>
<dbReference type="InterPro" id="IPR045089">
    <property type="entry name" value="PGGT1B-like"/>
</dbReference>
<keyword evidence="7" id="KW-0862">Zinc</keyword>
<feature type="domain" description="Prenyltransferase alpha-alpha toroid" evidence="10">
    <location>
        <begin position="1"/>
        <end position="82"/>
    </location>
</feature>
<keyword evidence="12" id="KW-1185">Reference proteome</keyword>
<evidence type="ECO:0000256" key="6">
    <source>
        <dbReference type="ARBA" id="ARBA00022737"/>
    </source>
</evidence>
<dbReference type="GO" id="GO:0005968">
    <property type="term" value="C:Rab-protein geranylgeranyltransferase complex"/>
    <property type="evidence" value="ECO:0007669"/>
    <property type="project" value="TreeGrafter"/>
</dbReference>
<reference evidence="11" key="2">
    <citation type="submission" date="2023-06" db="EMBL/GenBank/DDBJ databases">
        <authorList>
            <person name="Ma L."/>
            <person name="Liu K.-W."/>
            <person name="Li Z."/>
            <person name="Hsiao Y.-Y."/>
            <person name="Qi Y."/>
            <person name="Fu T."/>
            <person name="Tang G."/>
            <person name="Zhang D."/>
            <person name="Sun W.-H."/>
            <person name="Liu D.-K."/>
            <person name="Li Y."/>
            <person name="Chen G.-Z."/>
            <person name="Liu X.-D."/>
            <person name="Liao X.-Y."/>
            <person name="Jiang Y.-T."/>
            <person name="Yu X."/>
            <person name="Hao Y."/>
            <person name="Huang J."/>
            <person name="Zhao X.-W."/>
            <person name="Ke S."/>
            <person name="Chen Y.-Y."/>
            <person name="Wu W.-L."/>
            <person name="Hsu J.-L."/>
            <person name="Lin Y.-F."/>
            <person name="Huang M.-D."/>
            <person name="Li C.-Y."/>
            <person name="Huang L."/>
            <person name="Wang Z.-W."/>
            <person name="Zhao X."/>
            <person name="Zhong W.-Y."/>
            <person name="Peng D.-H."/>
            <person name="Ahmad S."/>
            <person name="Lan S."/>
            <person name="Zhang J.-S."/>
            <person name="Tsai W.-C."/>
            <person name="Van De Peer Y."/>
            <person name="Liu Z.-J."/>
        </authorList>
    </citation>
    <scope>NUCLEOTIDE SEQUENCE</scope>
    <source>
        <strain evidence="11">CP</strain>
        <tissue evidence="11">Leaves</tissue>
    </source>
</reference>
<keyword evidence="4" id="KW-0808">Transferase</keyword>
<evidence type="ECO:0000256" key="1">
    <source>
        <dbReference type="ARBA" id="ARBA00001947"/>
    </source>
</evidence>
<dbReference type="SUPFAM" id="SSF48239">
    <property type="entry name" value="Terpenoid cyclases/Protein prenyltransferases"/>
    <property type="match status" value="1"/>
</dbReference>
<evidence type="ECO:0000313" key="12">
    <source>
        <dbReference type="Proteomes" id="UP001180020"/>
    </source>
</evidence>
<evidence type="ECO:0000256" key="7">
    <source>
        <dbReference type="ARBA" id="ARBA00022833"/>
    </source>
</evidence>
<dbReference type="InterPro" id="IPR008930">
    <property type="entry name" value="Terpenoid_cyclase/PrenylTrfase"/>
</dbReference>
<name>A0AAV9FM22_ACOCL</name>
<dbReference type="Gene3D" id="1.50.10.20">
    <property type="match status" value="1"/>
</dbReference>
<gene>
    <name evidence="11" type="ORF">QJS10_CPA01g02759</name>
</gene>
<comment type="similarity">
    <text evidence="2">Belongs to the protein prenyltransferase subunit beta family.</text>
</comment>